<dbReference type="GO" id="GO:0032259">
    <property type="term" value="P:methylation"/>
    <property type="evidence" value="ECO:0007669"/>
    <property type="project" value="UniProtKB-KW"/>
</dbReference>
<keyword evidence="4" id="KW-1185">Reference proteome</keyword>
<dbReference type="Pfam" id="PF01980">
    <property type="entry name" value="TrmO_N"/>
    <property type="match status" value="1"/>
</dbReference>
<dbReference type="EMBL" id="HG994593">
    <property type="protein sequence ID" value="CAF2850168.1"/>
    <property type="molecule type" value="Genomic_DNA"/>
</dbReference>
<dbReference type="InterPro" id="IPR036413">
    <property type="entry name" value="YaeB-like_sf"/>
</dbReference>
<reference evidence="3" key="1">
    <citation type="submission" date="2021-02" db="EMBL/GenBank/DDBJ databases">
        <authorList>
            <person name="Bekaert M."/>
        </authorList>
    </citation>
    <scope>NUCLEOTIDE SEQUENCE</scope>
    <source>
        <strain evidence="3">IoA-00</strain>
    </source>
</reference>
<dbReference type="EC" id="2.1.1.-" evidence="3"/>
<keyword evidence="3" id="KW-0808">Transferase</keyword>
<dbReference type="AlphaFoldDB" id="A0A7R8H4K5"/>
<protein>
    <submittedName>
        <fullName evidence="3">TRMO</fullName>
        <ecNumber evidence="3">2.1.1.-</ecNumber>
    </submittedName>
</protein>
<dbReference type="InterPro" id="IPR023368">
    <property type="entry name" value="UPF0066_cons_site"/>
</dbReference>
<dbReference type="SUPFAM" id="SSF118196">
    <property type="entry name" value="YaeB-like"/>
    <property type="match status" value="1"/>
</dbReference>
<evidence type="ECO:0000313" key="4">
    <source>
        <dbReference type="Proteomes" id="UP000675881"/>
    </source>
</evidence>
<accession>A0A7R8H4K5</accession>
<dbReference type="PANTHER" id="PTHR12818:SF0">
    <property type="entry name" value="TRNA (ADENINE(37)-N6)-METHYLTRANSFERASE"/>
    <property type="match status" value="1"/>
</dbReference>
<dbReference type="PROSITE" id="PS51668">
    <property type="entry name" value="TSAA_2"/>
    <property type="match status" value="1"/>
</dbReference>
<dbReference type="Gene3D" id="2.40.30.70">
    <property type="entry name" value="YaeB-like"/>
    <property type="match status" value="1"/>
</dbReference>
<dbReference type="PANTHER" id="PTHR12818">
    <property type="entry name" value="TRNA (ADENINE(37)-N6)-METHYLTRANSFERASE"/>
    <property type="match status" value="1"/>
</dbReference>
<evidence type="ECO:0000256" key="1">
    <source>
        <dbReference type="ARBA" id="ARBA00022691"/>
    </source>
</evidence>
<evidence type="ECO:0000313" key="3">
    <source>
        <dbReference type="EMBL" id="CAF2850168.1"/>
    </source>
</evidence>
<sequence>MIARVVNGNTEDIYGLFIRTKNGTPRQGNICQESHGTLEVNLGDNNAQYALENLHEFSHVWIIFVFHKNGKAFTKTKVTPPRLSSRVGVFSTRSPHRPNPHRSLSYVKPYVPSYDSPSTLEGSKQETIKFPDWIKKTSSLTCKADPRSCYRKDKCSDKLYFFSHDGVHLTAWFDDEDNMRWINHQREEFAA</sequence>
<dbReference type="PROSITE" id="PS01318">
    <property type="entry name" value="TSAA_1"/>
    <property type="match status" value="1"/>
</dbReference>
<proteinExistence type="inferred from homology"/>
<gene>
    <name evidence="3" type="ORF">LSAA_5030</name>
</gene>
<evidence type="ECO:0000256" key="2">
    <source>
        <dbReference type="ARBA" id="ARBA00033753"/>
    </source>
</evidence>
<dbReference type="GO" id="GO:0008168">
    <property type="term" value="F:methyltransferase activity"/>
    <property type="evidence" value="ECO:0007669"/>
    <property type="project" value="UniProtKB-KW"/>
</dbReference>
<dbReference type="OrthoDB" id="4882at2759"/>
<comment type="similarity">
    <text evidence="2">Belongs to the tRNA methyltransferase O family.</text>
</comment>
<dbReference type="InterPro" id="IPR023370">
    <property type="entry name" value="TrmO-like_N"/>
</dbReference>
<dbReference type="InterPro" id="IPR040372">
    <property type="entry name" value="YaeB-like"/>
</dbReference>
<dbReference type="Proteomes" id="UP000675881">
    <property type="component" value="Chromosome 14"/>
</dbReference>
<name>A0A7R8H4K5_LEPSM</name>
<organism evidence="3 4">
    <name type="scientific">Lepeophtheirus salmonis</name>
    <name type="common">Salmon louse</name>
    <name type="synonym">Caligus salmonis</name>
    <dbReference type="NCBI Taxonomy" id="72036"/>
    <lineage>
        <taxon>Eukaryota</taxon>
        <taxon>Metazoa</taxon>
        <taxon>Ecdysozoa</taxon>
        <taxon>Arthropoda</taxon>
        <taxon>Crustacea</taxon>
        <taxon>Multicrustacea</taxon>
        <taxon>Hexanauplia</taxon>
        <taxon>Copepoda</taxon>
        <taxon>Siphonostomatoida</taxon>
        <taxon>Caligidae</taxon>
        <taxon>Lepeophtheirus</taxon>
    </lineage>
</organism>
<keyword evidence="1" id="KW-0949">S-adenosyl-L-methionine</keyword>
<keyword evidence="3" id="KW-0489">Methyltransferase</keyword>
<dbReference type="InterPro" id="IPR036414">
    <property type="entry name" value="YaeB_N_sf"/>
</dbReference>